<evidence type="ECO:0000256" key="3">
    <source>
        <dbReference type="SAM" id="MobiDB-lite"/>
    </source>
</evidence>
<keyword evidence="2" id="KW-0862">Zinc</keyword>
<dbReference type="Pfam" id="PF14223">
    <property type="entry name" value="Retrotran_gag_2"/>
    <property type="match status" value="1"/>
</dbReference>
<dbReference type="GO" id="GO:0003676">
    <property type="term" value="F:nucleic acid binding"/>
    <property type="evidence" value="ECO:0007669"/>
    <property type="project" value="InterPro"/>
</dbReference>
<dbReference type="GO" id="GO:0006397">
    <property type="term" value="P:mRNA processing"/>
    <property type="evidence" value="ECO:0007669"/>
    <property type="project" value="UniProtKB-KW"/>
</dbReference>
<sequence length="330" mass="36857">MRPIARPARGILFSRSTSNSSTIETRTMPARSIQNPSALIGNVPTLDGSSVTFPSWRTRLEELFAIVGVHDIVTGGLLRPETDYKESKPLTQGSQRLYYAKESGSDWDTLSDMARATLKMTLSINLAMRYKETKPVSLLFKTICDAYEKNTRARRMMLQDSFWCARHDPNKPIATWISRIRNTASDLKLVKLTPADQQVCDRLLRGLDESWKPIRDHLVYSPNEISLDDAIGALEAHEVSTQISFDQTPETFASSAVTRKKKPGCWNCGQVGHHSLACPNPPAKNNTKTRFETRAGAVSVARLGDGGPSEDEEDQEEEDDFDPEIDVVWA</sequence>
<dbReference type="STRING" id="200324.A0A2N5U5N0"/>
<accession>A0A2N5U5N0</accession>
<name>A0A2N5U5N0_9BASI</name>
<organism evidence="5 6">
    <name type="scientific">Puccinia coronata f. sp. avenae</name>
    <dbReference type="NCBI Taxonomy" id="200324"/>
    <lineage>
        <taxon>Eukaryota</taxon>
        <taxon>Fungi</taxon>
        <taxon>Dikarya</taxon>
        <taxon>Basidiomycota</taxon>
        <taxon>Pucciniomycotina</taxon>
        <taxon>Pucciniomycetes</taxon>
        <taxon>Pucciniales</taxon>
        <taxon>Pucciniaceae</taxon>
        <taxon>Puccinia</taxon>
    </lineage>
</organism>
<feature type="compositionally biased region" description="Acidic residues" evidence="3">
    <location>
        <begin position="308"/>
        <end position="330"/>
    </location>
</feature>
<dbReference type="EMBL" id="PGCJ01000309">
    <property type="protein sequence ID" value="PLW33026.1"/>
    <property type="molecule type" value="Genomic_DNA"/>
</dbReference>
<comment type="caution">
    <text evidence="5">The sequence shown here is derived from an EMBL/GenBank/DDBJ whole genome shotgun (WGS) entry which is preliminary data.</text>
</comment>
<evidence type="ECO:0000313" key="5">
    <source>
        <dbReference type="EMBL" id="PLW33026.1"/>
    </source>
</evidence>
<dbReference type="Gene3D" id="4.10.60.10">
    <property type="entry name" value="Zinc finger, CCHC-type"/>
    <property type="match status" value="1"/>
</dbReference>
<evidence type="ECO:0000313" key="6">
    <source>
        <dbReference type="Proteomes" id="UP000235388"/>
    </source>
</evidence>
<dbReference type="GO" id="GO:0008270">
    <property type="term" value="F:zinc ion binding"/>
    <property type="evidence" value="ECO:0007669"/>
    <property type="project" value="UniProtKB-KW"/>
</dbReference>
<feature type="region of interest" description="Disordered" evidence="3">
    <location>
        <begin position="300"/>
        <end position="330"/>
    </location>
</feature>
<keyword evidence="6" id="KW-1185">Reference proteome</keyword>
<protein>
    <recommendedName>
        <fullName evidence="4">CCHC-type domain-containing protein</fullName>
    </recommendedName>
</protein>
<dbReference type="InterPro" id="IPR001878">
    <property type="entry name" value="Znf_CCHC"/>
</dbReference>
<feature type="domain" description="CCHC-type" evidence="4">
    <location>
        <begin position="265"/>
        <end position="280"/>
    </location>
</feature>
<keyword evidence="2" id="KW-0863">Zinc-finger</keyword>
<keyword evidence="2" id="KW-0479">Metal-binding</keyword>
<dbReference type="OrthoDB" id="2508351at2759"/>
<dbReference type="PANTHER" id="PTHR47481">
    <property type="match status" value="1"/>
</dbReference>
<dbReference type="SUPFAM" id="SSF57756">
    <property type="entry name" value="Retrovirus zinc finger-like domains"/>
    <property type="match status" value="1"/>
</dbReference>
<evidence type="ECO:0000259" key="4">
    <source>
        <dbReference type="PROSITE" id="PS50158"/>
    </source>
</evidence>
<proteinExistence type="predicted"/>
<evidence type="ECO:0000256" key="2">
    <source>
        <dbReference type="PROSITE-ProRule" id="PRU00047"/>
    </source>
</evidence>
<keyword evidence="1" id="KW-0507">mRNA processing</keyword>
<dbReference type="InterPro" id="IPR036875">
    <property type="entry name" value="Znf_CCHC_sf"/>
</dbReference>
<dbReference type="PANTHER" id="PTHR47481:SF7">
    <property type="entry name" value="CCHC-TYPE DOMAIN-CONTAINING PROTEIN"/>
    <property type="match status" value="1"/>
</dbReference>
<reference evidence="5 6" key="1">
    <citation type="submission" date="2017-11" db="EMBL/GenBank/DDBJ databases">
        <title>De novo assembly and phasing of dikaryotic genomes from two isolates of Puccinia coronata f. sp. avenae, the causal agent of oat crown rust.</title>
        <authorList>
            <person name="Miller M.E."/>
            <person name="Zhang Y."/>
            <person name="Omidvar V."/>
            <person name="Sperschneider J."/>
            <person name="Schwessinger B."/>
            <person name="Raley C."/>
            <person name="Palmer J.M."/>
            <person name="Garnica D."/>
            <person name="Upadhyaya N."/>
            <person name="Rathjen J."/>
            <person name="Taylor J.M."/>
            <person name="Park R.F."/>
            <person name="Dodds P.N."/>
            <person name="Hirsch C.D."/>
            <person name="Kianian S.F."/>
            <person name="Figueroa M."/>
        </authorList>
    </citation>
    <scope>NUCLEOTIDE SEQUENCE [LARGE SCALE GENOMIC DNA]</scope>
    <source>
        <strain evidence="5">12NC29</strain>
    </source>
</reference>
<gene>
    <name evidence="5" type="ORF">PCANC_20546</name>
</gene>
<dbReference type="PROSITE" id="PS50158">
    <property type="entry name" value="ZF_CCHC"/>
    <property type="match status" value="1"/>
</dbReference>
<evidence type="ECO:0000256" key="1">
    <source>
        <dbReference type="ARBA" id="ARBA00022664"/>
    </source>
</evidence>
<dbReference type="Proteomes" id="UP000235388">
    <property type="component" value="Unassembled WGS sequence"/>
</dbReference>
<dbReference type="AlphaFoldDB" id="A0A2N5U5N0"/>